<evidence type="ECO:0000256" key="1">
    <source>
        <dbReference type="SAM" id="MobiDB-lite"/>
    </source>
</evidence>
<reference evidence="2" key="1">
    <citation type="submission" date="2024-02" db="EMBL/GenBank/DDBJ databases">
        <authorList>
            <consortium name="ELIXIR-Norway"/>
            <consortium name="Elixir Norway"/>
        </authorList>
    </citation>
    <scope>NUCLEOTIDE SEQUENCE</scope>
</reference>
<keyword evidence="3" id="KW-1185">Reference proteome</keyword>
<sequence length="67" mass="7741">MHFNLPCKSEGKVSKFYLMQHADQESRGGKRPDQLPDLEPTSLTHEQTLSPVFFRENVMDYDIKASN</sequence>
<proteinExistence type="predicted"/>
<organism evidence="2 3">
    <name type="scientific">Sphagnum jensenii</name>
    <dbReference type="NCBI Taxonomy" id="128206"/>
    <lineage>
        <taxon>Eukaryota</taxon>
        <taxon>Viridiplantae</taxon>
        <taxon>Streptophyta</taxon>
        <taxon>Embryophyta</taxon>
        <taxon>Bryophyta</taxon>
        <taxon>Sphagnophytina</taxon>
        <taxon>Sphagnopsida</taxon>
        <taxon>Sphagnales</taxon>
        <taxon>Sphagnaceae</taxon>
        <taxon>Sphagnum</taxon>
    </lineage>
</organism>
<dbReference type="Proteomes" id="UP001497444">
    <property type="component" value="Chromosome 17"/>
</dbReference>
<protein>
    <submittedName>
        <fullName evidence="2">Uncharacterized protein</fullName>
    </submittedName>
</protein>
<accession>A0ABP0WFC1</accession>
<feature type="region of interest" description="Disordered" evidence="1">
    <location>
        <begin position="22"/>
        <end position="46"/>
    </location>
</feature>
<dbReference type="EMBL" id="OZ020112">
    <property type="protein sequence ID" value="CAK9265551.1"/>
    <property type="molecule type" value="Genomic_DNA"/>
</dbReference>
<feature type="compositionally biased region" description="Basic and acidic residues" evidence="1">
    <location>
        <begin position="22"/>
        <end position="34"/>
    </location>
</feature>
<name>A0ABP0WFC1_9BRYO</name>
<evidence type="ECO:0000313" key="2">
    <source>
        <dbReference type="EMBL" id="CAK9265551.1"/>
    </source>
</evidence>
<gene>
    <name evidence="2" type="ORF">CSSPJE1EN1_LOCUS11029</name>
</gene>
<evidence type="ECO:0000313" key="3">
    <source>
        <dbReference type="Proteomes" id="UP001497444"/>
    </source>
</evidence>